<protein>
    <recommendedName>
        <fullName evidence="2">histidine kinase</fullName>
        <ecNumber evidence="2">2.7.13.3</ecNumber>
    </recommendedName>
</protein>
<dbReference type="Gene3D" id="1.10.287.130">
    <property type="match status" value="1"/>
</dbReference>
<comment type="catalytic activity">
    <reaction evidence="1">
        <text>ATP + protein L-histidine = ADP + protein N-phospho-L-histidine.</text>
        <dbReference type="EC" id="2.7.13.3"/>
    </reaction>
</comment>
<dbReference type="InterPro" id="IPR001789">
    <property type="entry name" value="Sig_transdc_resp-reg_receiver"/>
</dbReference>
<dbReference type="InterPro" id="IPR000700">
    <property type="entry name" value="PAS-assoc_C"/>
</dbReference>
<dbReference type="EMBL" id="AP024233">
    <property type="protein sequence ID" value="BCO09142.1"/>
    <property type="molecule type" value="Genomic_DNA"/>
</dbReference>
<dbReference type="SUPFAM" id="SSF55785">
    <property type="entry name" value="PYP-like sensor domain (PAS domain)"/>
    <property type="match status" value="1"/>
</dbReference>
<dbReference type="InterPro" id="IPR035965">
    <property type="entry name" value="PAS-like_dom_sf"/>
</dbReference>
<dbReference type="EC" id="2.7.13.3" evidence="2"/>
<feature type="domain" description="PAS" evidence="12">
    <location>
        <begin position="150"/>
        <end position="193"/>
    </location>
</feature>
<organism evidence="14 15">
    <name type="scientific">Desulfolithobacter dissulfuricans</name>
    <dbReference type="NCBI Taxonomy" id="2795293"/>
    <lineage>
        <taxon>Bacteria</taxon>
        <taxon>Pseudomonadati</taxon>
        <taxon>Thermodesulfobacteriota</taxon>
        <taxon>Desulfobulbia</taxon>
        <taxon>Desulfobulbales</taxon>
        <taxon>Desulfobulbaceae</taxon>
        <taxon>Desulfolithobacter</taxon>
    </lineage>
</organism>
<feature type="modified residue" description="4-aspartylphosphate" evidence="9">
    <location>
        <position position="586"/>
    </location>
</feature>
<keyword evidence="4" id="KW-0808">Transferase</keyword>
<dbReference type="GO" id="GO:0005524">
    <property type="term" value="F:ATP binding"/>
    <property type="evidence" value="ECO:0007669"/>
    <property type="project" value="UniProtKB-KW"/>
</dbReference>
<dbReference type="SMART" id="SM00387">
    <property type="entry name" value="HATPase_c"/>
    <property type="match status" value="1"/>
</dbReference>
<gene>
    <name evidence="14" type="ORF">GF1_15180</name>
</gene>
<dbReference type="InterPro" id="IPR005467">
    <property type="entry name" value="His_kinase_dom"/>
</dbReference>
<dbReference type="InterPro" id="IPR000014">
    <property type="entry name" value="PAS"/>
</dbReference>
<dbReference type="InterPro" id="IPR003594">
    <property type="entry name" value="HATPase_dom"/>
</dbReference>
<evidence type="ECO:0000256" key="6">
    <source>
        <dbReference type="ARBA" id="ARBA00022777"/>
    </source>
</evidence>
<evidence type="ECO:0000259" key="10">
    <source>
        <dbReference type="PROSITE" id="PS50109"/>
    </source>
</evidence>
<keyword evidence="3 9" id="KW-0597">Phosphoprotein</keyword>
<dbReference type="Gene3D" id="3.40.50.2300">
    <property type="match status" value="2"/>
</dbReference>
<feature type="domain" description="Histidine kinase" evidence="10">
    <location>
        <begin position="293"/>
        <end position="516"/>
    </location>
</feature>
<feature type="domain" description="PAC" evidence="13">
    <location>
        <begin position="218"/>
        <end position="273"/>
    </location>
</feature>
<feature type="modified residue" description="4-aspartylphosphate" evidence="9">
    <location>
        <position position="54"/>
    </location>
</feature>
<dbReference type="RefSeq" id="WP_267929014.1">
    <property type="nucleotide sequence ID" value="NZ_AP024233.1"/>
</dbReference>
<reference evidence="14" key="1">
    <citation type="submission" date="2020-12" db="EMBL/GenBank/DDBJ databases">
        <title>Desulfobium dissulfuricans gen. nov., sp. nov., a novel mesophilic, sulfate-reducing bacterium isolated from a deep-sea hydrothermal vent.</title>
        <authorList>
            <person name="Hashimoto Y."/>
            <person name="Tame A."/>
            <person name="Sawayama S."/>
            <person name="Miyazaki J."/>
            <person name="Takai K."/>
            <person name="Nakagawa S."/>
        </authorList>
    </citation>
    <scope>NUCLEOTIDE SEQUENCE</scope>
    <source>
        <strain evidence="14">GF1</strain>
    </source>
</reference>
<proteinExistence type="predicted"/>
<dbReference type="SUPFAM" id="SSF47384">
    <property type="entry name" value="Homodimeric domain of signal transducing histidine kinase"/>
    <property type="match status" value="1"/>
</dbReference>
<dbReference type="PRINTS" id="PR00344">
    <property type="entry name" value="BCTRLSENSOR"/>
</dbReference>
<keyword evidence="6" id="KW-0418">Kinase</keyword>
<dbReference type="InterPro" id="IPR036890">
    <property type="entry name" value="HATPase_C_sf"/>
</dbReference>
<dbReference type="Pfam" id="PF08448">
    <property type="entry name" value="PAS_4"/>
    <property type="match status" value="1"/>
</dbReference>
<evidence type="ECO:0000256" key="1">
    <source>
        <dbReference type="ARBA" id="ARBA00000085"/>
    </source>
</evidence>
<dbReference type="PROSITE" id="PS50112">
    <property type="entry name" value="PAS"/>
    <property type="match status" value="1"/>
</dbReference>
<keyword evidence="5" id="KW-0547">Nucleotide-binding</keyword>
<keyword evidence="15" id="KW-1185">Reference proteome</keyword>
<dbReference type="InterPro" id="IPR003661">
    <property type="entry name" value="HisK_dim/P_dom"/>
</dbReference>
<feature type="domain" description="Response regulatory" evidence="11">
    <location>
        <begin position="532"/>
        <end position="652"/>
    </location>
</feature>
<dbReference type="PROSITE" id="PS50109">
    <property type="entry name" value="HIS_KIN"/>
    <property type="match status" value="1"/>
</dbReference>
<dbReference type="Pfam" id="PF00072">
    <property type="entry name" value="Response_reg"/>
    <property type="match status" value="2"/>
</dbReference>
<dbReference type="Gene3D" id="3.30.450.20">
    <property type="entry name" value="PAS domain"/>
    <property type="match status" value="1"/>
</dbReference>
<evidence type="ECO:0000259" key="13">
    <source>
        <dbReference type="PROSITE" id="PS50113"/>
    </source>
</evidence>
<feature type="domain" description="Response regulatory" evidence="11">
    <location>
        <begin position="5"/>
        <end position="120"/>
    </location>
</feature>
<dbReference type="NCBIfam" id="TIGR00229">
    <property type="entry name" value="sensory_box"/>
    <property type="match status" value="1"/>
</dbReference>
<evidence type="ECO:0000256" key="4">
    <source>
        <dbReference type="ARBA" id="ARBA00022679"/>
    </source>
</evidence>
<evidence type="ECO:0000256" key="9">
    <source>
        <dbReference type="PROSITE-ProRule" id="PRU00169"/>
    </source>
</evidence>
<dbReference type="PROSITE" id="PS50113">
    <property type="entry name" value="PAC"/>
    <property type="match status" value="1"/>
</dbReference>
<dbReference type="PANTHER" id="PTHR43065:SF46">
    <property type="entry name" value="C4-DICARBOXYLATE TRANSPORT SENSOR PROTEIN DCTB"/>
    <property type="match status" value="1"/>
</dbReference>
<keyword evidence="7" id="KW-0067">ATP-binding</keyword>
<sequence>MKKLKVLVVDNSPVVLKILSVILEQEGCEVCTADNGLLALDMVPQFKPDIIFTDLVMPKIDGAKLCRVIRSTPRYRHIFLVVLSGIALEDGMNVQELEADVCIAKGPASIMRQYILDALAQYHRGERHDRDVKGLDGLHAREVTRELLMAKRHNEIILDRMSEGVVELDGSGRVLMANRAMLEILGQPEARVLTCRFPEYLSADEGKRMEDWLEALDKDDLQPLVYDDDTPLHLLDRQVTVNLVPLVEEDQIFIIGIFRDITERKLAQERQQQLERELQRIQKLDAMSMMASGIAHDFNNLLAIINGNVEMALLCCKESPKMVELLKEADKALQHTTALIRQFTTFSDNYLPSRSQVDIRALLADVLERTVQGTDVRTVFEATDDLEPVDVDSAQIVLVFSNILQNALEAVGHDGEITIRMDSVDGGREGEKTGLLFRQGPYTHVAITDNGPGIDPELLDRVFDPYFSTKQKGVQKGMGLGLTIVHAIVKKHGGFVRIESEPGRGCTVHLYFPLASGQNLVQTCSPDDNTIRALIMDDDEMMRIVSSKMFSHLGCSVELAENGEQAVRLYEQALEENSPFHLVVLDLRVAGGMGGREAASQIRSLDPDANMIAASGDSADQVILNPGAYHFKGTLVKPYSIDMVKDILQQVERGRV</sequence>
<evidence type="ECO:0000256" key="7">
    <source>
        <dbReference type="ARBA" id="ARBA00022840"/>
    </source>
</evidence>
<evidence type="ECO:0000259" key="12">
    <source>
        <dbReference type="PROSITE" id="PS50112"/>
    </source>
</evidence>
<dbReference type="GO" id="GO:0000155">
    <property type="term" value="F:phosphorelay sensor kinase activity"/>
    <property type="evidence" value="ECO:0007669"/>
    <property type="project" value="InterPro"/>
</dbReference>
<dbReference type="AlphaFoldDB" id="A0A915U5J4"/>
<dbReference type="CDD" id="cd00130">
    <property type="entry name" value="PAS"/>
    <property type="match status" value="1"/>
</dbReference>
<evidence type="ECO:0000256" key="2">
    <source>
        <dbReference type="ARBA" id="ARBA00012438"/>
    </source>
</evidence>
<dbReference type="InterPro" id="IPR004358">
    <property type="entry name" value="Sig_transdc_His_kin-like_C"/>
</dbReference>
<dbReference type="InterPro" id="IPR036097">
    <property type="entry name" value="HisK_dim/P_sf"/>
</dbReference>
<name>A0A915U5J4_9BACT</name>
<dbReference type="SMART" id="SM00091">
    <property type="entry name" value="PAS"/>
    <property type="match status" value="1"/>
</dbReference>
<evidence type="ECO:0000313" key="14">
    <source>
        <dbReference type="EMBL" id="BCO09142.1"/>
    </source>
</evidence>
<dbReference type="PANTHER" id="PTHR43065">
    <property type="entry name" value="SENSOR HISTIDINE KINASE"/>
    <property type="match status" value="1"/>
</dbReference>
<keyword evidence="8" id="KW-0902">Two-component regulatory system</keyword>
<dbReference type="InterPro" id="IPR013656">
    <property type="entry name" value="PAS_4"/>
</dbReference>
<dbReference type="Pfam" id="PF02518">
    <property type="entry name" value="HATPase_c"/>
    <property type="match status" value="1"/>
</dbReference>
<dbReference type="SMART" id="SM00388">
    <property type="entry name" value="HisKA"/>
    <property type="match status" value="1"/>
</dbReference>
<accession>A0A915U5J4</accession>
<dbReference type="Gene3D" id="3.30.565.10">
    <property type="entry name" value="Histidine kinase-like ATPase, C-terminal domain"/>
    <property type="match status" value="1"/>
</dbReference>
<dbReference type="Proteomes" id="UP001063350">
    <property type="component" value="Chromosome"/>
</dbReference>
<evidence type="ECO:0000256" key="3">
    <source>
        <dbReference type="ARBA" id="ARBA00022553"/>
    </source>
</evidence>
<dbReference type="CDD" id="cd00075">
    <property type="entry name" value="HATPase"/>
    <property type="match status" value="1"/>
</dbReference>
<evidence type="ECO:0000259" key="11">
    <source>
        <dbReference type="PROSITE" id="PS50110"/>
    </source>
</evidence>
<evidence type="ECO:0000313" key="15">
    <source>
        <dbReference type="Proteomes" id="UP001063350"/>
    </source>
</evidence>
<dbReference type="SMART" id="SM00448">
    <property type="entry name" value="REC"/>
    <property type="match status" value="2"/>
</dbReference>
<dbReference type="PROSITE" id="PS50110">
    <property type="entry name" value="RESPONSE_REGULATORY"/>
    <property type="match status" value="2"/>
</dbReference>
<dbReference type="KEGG" id="ddu:GF1_15180"/>
<dbReference type="SUPFAM" id="SSF52172">
    <property type="entry name" value="CheY-like"/>
    <property type="match status" value="2"/>
</dbReference>
<evidence type="ECO:0000256" key="5">
    <source>
        <dbReference type="ARBA" id="ARBA00022741"/>
    </source>
</evidence>
<dbReference type="SUPFAM" id="SSF55874">
    <property type="entry name" value="ATPase domain of HSP90 chaperone/DNA topoisomerase II/histidine kinase"/>
    <property type="match status" value="1"/>
</dbReference>
<evidence type="ECO:0000256" key="8">
    <source>
        <dbReference type="ARBA" id="ARBA00023012"/>
    </source>
</evidence>
<dbReference type="InterPro" id="IPR011006">
    <property type="entry name" value="CheY-like_superfamily"/>
</dbReference>